<comment type="similarity">
    <text evidence="1">Belongs to the glycosyltransferase 34 family.</text>
</comment>
<dbReference type="InterPro" id="IPR008630">
    <property type="entry name" value="Glyco_trans_34"/>
</dbReference>
<dbReference type="Proteomes" id="UP000626109">
    <property type="component" value="Unassembled WGS sequence"/>
</dbReference>
<dbReference type="GO" id="GO:0016757">
    <property type="term" value="F:glycosyltransferase activity"/>
    <property type="evidence" value="ECO:0007669"/>
    <property type="project" value="UniProtKB-KW"/>
</dbReference>
<feature type="compositionally biased region" description="Low complexity" evidence="4">
    <location>
        <begin position="522"/>
        <end position="578"/>
    </location>
</feature>
<feature type="compositionally biased region" description="Low complexity" evidence="4">
    <location>
        <begin position="1206"/>
        <end position="1218"/>
    </location>
</feature>
<evidence type="ECO:0000256" key="2">
    <source>
        <dbReference type="ARBA" id="ARBA00022676"/>
    </source>
</evidence>
<accession>A0A813M3Q5</accession>
<keyword evidence="5" id="KW-1133">Transmembrane helix</keyword>
<evidence type="ECO:0000256" key="5">
    <source>
        <dbReference type="SAM" id="Phobius"/>
    </source>
</evidence>
<feature type="compositionally biased region" description="Basic and acidic residues" evidence="4">
    <location>
        <begin position="913"/>
        <end position="924"/>
    </location>
</feature>
<gene>
    <name evidence="6" type="ORF">PGLA2088_LOCUS51129</name>
</gene>
<feature type="transmembrane region" description="Helical" evidence="5">
    <location>
        <begin position="1111"/>
        <end position="1128"/>
    </location>
</feature>
<protein>
    <submittedName>
        <fullName evidence="6">Uncharacterized protein</fullName>
    </submittedName>
</protein>
<sequence>MQELPGQNFPPCDLSEIPVAEECPATTSTGLTWSSYSGELYQARAELFIGGAKASTLAVHQLLEKATSRFSNAFSCKPALISTYFSLARSLMLQGRLRRALAFIQMGFIFVRDKGFSECSSWPAQGWDVMLAGKSLTARVRALDDESVLKVPKMHRVEGMRVAVVTICSYAVDEPVKLSCDQNRKLYSMLHGYDVHFFTDPSQITPNSGSQMDVLDGVHKAFFWKVNAVKNVLETKKYDWVLWMDCDAFFMDPERTIDSVIAMYSNTTAPSRLGPATQAEAPEFAAVRQRMMPNPAVDVSLIFAVDSTGINNGVWLLKDTPWSHRFLERWWRSDILEGPGKEHNCSDQSTMLHTLLHENAMQLDEAWDSVEAPVWPPEVRVAAQEYLQSFHDATAATVLSRAWQDGDFIKHHPGCHYYKEPCQDLYSHAQDIFSDKVQALYLESQEALTAAGYTSLRLFVFSFGKEASLDAWLRIQCEEKGILGDAAAASWQFHPAVGALRAAFAAAKMTVAAQDAATAKPVSAANSSSPPVPASGSQPANLHQQQQQHQPIKQQRNKQQQKAEQQKEQQQTKQQQKKQQQKEHQQQKQRLQKQKLQLSKQKLLTQSLLLKKKKQQQQASAQPKQQQQQQQLEQPKQHQQQRQQQQQQQKQERLQQPLQAHSQQQRPLQPLAAGVLKRPAASGSGAPAAKQRKQDAVPLSVFKARVSLDALQREAEKVGFQAKDYLRNGFTVLQHPVLTDEELALALGAAQRVRNISKSSNNGGEFVFLRSQSTDDRRRLFALLNKYLPLLHQLLGGIRLPGSDWAPYAHHNQVQVAIKRPGFEGYGRLDQMSSSLDQPSKKQIAGKAAANYSLLLGVVLSGDTASRSDAGNLFVAPRTHTMLAEAFRYADIAGQHLDPENPPRMKAVRAKPGHLDAPPDRDACRTPIDGMSDAEASSESSSDHSSDSEGKPDQDRPLAACQFVCMALPLLLDRGQFRWVPGWIFDSCSGPGSTTCAKIQFIYFTYSCSSFLCILLNVMFQVVMARQEHQQDSGLLSQASRYMILCFFGQQLGLVSLVALFLQSLLMYSIITAAAILMYAFLPLLSLGMVQRRLELVERGFGQPLGAGMVAKTRLAVLLVLLVVYGYTCSYLSEMSHGFAPVATLKQTKSGVLNPIGIRPDPFATLGEHMPFHHMRFFQPEHPELFLKKQNIMGNTSTSQEFDADASSPGGQQSSASSWGKTVQSLSARSLEVEELLEFFCRLGPSREASGAEAVMPSYDPWRSTTSDVVRGAIIPLSRAGDCGLAYANCLPGATASTSTTLPDCMVSHTWSALFLDLVAAVVADALELDEYVKVAQRLAAPGGAQKLLQEVRRKSCQRYWICAFCVNQHAGICNGFGSEPTPGSDQHSRWDAGRRDTVSGAVFSLCSCSEPKYFDGPMCEMNKFDDMMGLLQLRQPNLRHLVAVDRRFELFSRAWCVAELVQSYLSNLPQTVLLLSNRALDVQAECLETYNYLATLTVLECKASREEDRLQILAKIPDVHEFDVQLQAVIFGSRGLLRNALAGFDRVDAAARAARRAASAAAASEGWCGDMFVKLLMFTLDSLSEAMSTKMVSVHFWEFESSRRMGSPPEDKESGSFGIKTGVLSPVFGDPEQTVLTTMDKIQVAGIHKGWDDSSLGPKLAHTQHGGFPVQLFYACGRLGLHKEPLTQRLAQLLRPKAATLPPQHVANCLFALARLSICTDEFASLLGALQVRITRKEVDFQPQQLANILHALAAIHGEQAAPQLVPAPLPGTVVPSVVDRVLRSGSAWESHPQLLASVAVSCAQLRQRSAPLFSLVGRTVRAAGTSTLSKQGLSDLLGAFA</sequence>
<organism evidence="6 7">
    <name type="scientific">Polarella glacialis</name>
    <name type="common">Dinoflagellate</name>
    <dbReference type="NCBI Taxonomy" id="89957"/>
    <lineage>
        <taxon>Eukaryota</taxon>
        <taxon>Sar</taxon>
        <taxon>Alveolata</taxon>
        <taxon>Dinophyceae</taxon>
        <taxon>Suessiales</taxon>
        <taxon>Suessiaceae</taxon>
        <taxon>Polarella</taxon>
    </lineage>
</organism>
<keyword evidence="2" id="KW-0328">Glycosyltransferase</keyword>
<dbReference type="InterPro" id="IPR029044">
    <property type="entry name" value="Nucleotide-diphossugar_trans"/>
</dbReference>
<keyword evidence="5" id="KW-0812">Transmembrane</keyword>
<feature type="compositionally biased region" description="Low complexity" evidence="4">
    <location>
        <begin position="616"/>
        <end position="665"/>
    </location>
</feature>
<evidence type="ECO:0000256" key="3">
    <source>
        <dbReference type="ARBA" id="ARBA00022679"/>
    </source>
</evidence>
<dbReference type="PANTHER" id="PTHR31306">
    <property type="entry name" value="ALPHA-1,6-MANNOSYLTRANSFERASE MNN11-RELATED"/>
    <property type="match status" value="1"/>
</dbReference>
<feature type="region of interest" description="Disordered" evidence="4">
    <location>
        <begin position="522"/>
        <end position="594"/>
    </location>
</feature>
<evidence type="ECO:0000256" key="1">
    <source>
        <dbReference type="ARBA" id="ARBA00005664"/>
    </source>
</evidence>
<name>A0A813M3Q5_POLGL</name>
<feature type="region of interest" description="Disordered" evidence="4">
    <location>
        <begin position="1199"/>
        <end position="1219"/>
    </location>
</feature>
<feature type="transmembrane region" description="Helical" evidence="5">
    <location>
        <begin position="1042"/>
        <end position="1062"/>
    </location>
</feature>
<keyword evidence="3" id="KW-0808">Transferase</keyword>
<keyword evidence="5" id="KW-0472">Membrane</keyword>
<reference evidence="6" key="1">
    <citation type="submission" date="2021-02" db="EMBL/GenBank/DDBJ databases">
        <authorList>
            <person name="Dougan E. K."/>
            <person name="Rhodes N."/>
            <person name="Thang M."/>
            <person name="Chan C."/>
        </authorList>
    </citation>
    <scope>NUCLEOTIDE SEQUENCE</scope>
</reference>
<dbReference type="EMBL" id="CAJNNW010037541">
    <property type="protein sequence ID" value="CAE8742807.1"/>
    <property type="molecule type" value="Genomic_DNA"/>
</dbReference>
<feature type="transmembrane region" description="Helical" evidence="5">
    <location>
        <begin position="1068"/>
        <end position="1090"/>
    </location>
</feature>
<dbReference type="SUPFAM" id="SSF53448">
    <property type="entry name" value="Nucleotide-diphospho-sugar transferases"/>
    <property type="match status" value="1"/>
</dbReference>
<dbReference type="GO" id="GO:0000139">
    <property type="term" value="C:Golgi membrane"/>
    <property type="evidence" value="ECO:0007669"/>
    <property type="project" value="TreeGrafter"/>
</dbReference>
<feature type="non-terminal residue" evidence="6">
    <location>
        <position position="1"/>
    </location>
</feature>
<dbReference type="Gene3D" id="3.90.550.10">
    <property type="entry name" value="Spore Coat Polysaccharide Biosynthesis Protein SpsA, Chain A"/>
    <property type="match status" value="1"/>
</dbReference>
<evidence type="ECO:0000256" key="4">
    <source>
        <dbReference type="SAM" id="MobiDB-lite"/>
    </source>
</evidence>
<proteinExistence type="inferred from homology"/>
<evidence type="ECO:0000313" key="7">
    <source>
        <dbReference type="Proteomes" id="UP000626109"/>
    </source>
</evidence>
<dbReference type="Pfam" id="PF05637">
    <property type="entry name" value="Glyco_transf_34"/>
    <property type="match status" value="1"/>
</dbReference>
<feature type="region of interest" description="Disordered" evidence="4">
    <location>
        <begin position="895"/>
        <end position="955"/>
    </location>
</feature>
<feature type="compositionally biased region" description="Basic and acidic residues" evidence="4">
    <location>
        <begin position="941"/>
        <end position="955"/>
    </location>
</feature>
<dbReference type="GO" id="GO:0006487">
    <property type="term" value="P:protein N-linked glycosylation"/>
    <property type="evidence" value="ECO:0007669"/>
    <property type="project" value="TreeGrafter"/>
</dbReference>
<feature type="region of interest" description="Disordered" evidence="4">
    <location>
        <begin position="614"/>
        <end position="696"/>
    </location>
</feature>
<feature type="transmembrane region" description="Helical" evidence="5">
    <location>
        <begin position="1001"/>
        <end position="1022"/>
    </location>
</feature>
<feature type="compositionally biased region" description="Low complexity" evidence="4">
    <location>
        <begin position="679"/>
        <end position="689"/>
    </location>
</feature>
<comment type="caution">
    <text evidence="6">The sequence shown here is derived from an EMBL/GenBank/DDBJ whole genome shotgun (WGS) entry which is preliminary data.</text>
</comment>
<evidence type="ECO:0000313" key="6">
    <source>
        <dbReference type="EMBL" id="CAE8742807.1"/>
    </source>
</evidence>
<dbReference type="PANTHER" id="PTHR31306:SF4">
    <property type="entry name" value="ALPHA-1,2-GALACTOSYLTRANSFERASE"/>
    <property type="match status" value="1"/>
</dbReference>